<organism evidence="1">
    <name type="scientific">Thermodesulfatator atlanticus</name>
    <dbReference type="NCBI Taxonomy" id="501497"/>
    <lineage>
        <taxon>Bacteria</taxon>
        <taxon>Pseudomonadati</taxon>
        <taxon>Thermodesulfobacteriota</taxon>
        <taxon>Thermodesulfobacteria</taxon>
        <taxon>Thermodesulfobacteriales</taxon>
        <taxon>Thermodesulfatatoraceae</taxon>
        <taxon>Thermodesulfatator</taxon>
    </lineage>
</organism>
<dbReference type="Proteomes" id="UP000886101">
    <property type="component" value="Unassembled WGS sequence"/>
</dbReference>
<evidence type="ECO:0000313" key="1">
    <source>
        <dbReference type="EMBL" id="HHI97808.1"/>
    </source>
</evidence>
<comment type="caution">
    <text evidence="1">The sequence shown here is derived from an EMBL/GenBank/DDBJ whole genome shotgun (WGS) entry which is preliminary data.</text>
</comment>
<name>A0A7V5P192_9BACT</name>
<gene>
    <name evidence="1" type="ORF">ENJ96_08135</name>
</gene>
<sequence>MEEDVAKALAYQVKRELAERYFGLRKLIEEDTAKYFKQLEEIKQKLLPKVKEAWFRLYLLLGDRTLAEELASLLGLKGPPFYEDYLRKGEDPGLLVSLPLRGFTNKGRFKNLVLAAYERLTQAYEDYAEAFREARVEAEVINHEIELFKEKYDLSEIMQFLKSLEAPSAMADLGHTSLEESVTTLEKSLALEKIPAPESFIPAPVSLPEPKDIKKELERLAKKAYQLDPQRAKRLIAYVKAHQQG</sequence>
<proteinExistence type="predicted"/>
<reference evidence="1" key="1">
    <citation type="journal article" date="2020" name="mSystems">
        <title>Genome- and Community-Level Interaction Insights into Carbon Utilization and Element Cycling Functions of Hydrothermarchaeota in Hydrothermal Sediment.</title>
        <authorList>
            <person name="Zhou Z."/>
            <person name="Liu Y."/>
            <person name="Xu W."/>
            <person name="Pan J."/>
            <person name="Luo Z.H."/>
            <person name="Li M."/>
        </authorList>
    </citation>
    <scope>NUCLEOTIDE SEQUENCE [LARGE SCALE GENOMIC DNA]</scope>
    <source>
        <strain evidence="1">HyVt-533</strain>
    </source>
</reference>
<protein>
    <submittedName>
        <fullName evidence="1">Uncharacterized protein</fullName>
    </submittedName>
</protein>
<accession>A0A7V5P192</accession>
<dbReference type="AlphaFoldDB" id="A0A7V5P192"/>
<dbReference type="EMBL" id="DROK01000241">
    <property type="protein sequence ID" value="HHI97808.1"/>
    <property type="molecule type" value="Genomic_DNA"/>
</dbReference>